<dbReference type="Proteomes" id="UP000265040">
    <property type="component" value="Chromosome 18"/>
</dbReference>
<evidence type="ECO:0000259" key="4">
    <source>
        <dbReference type="PROSITE" id="PS50835"/>
    </source>
</evidence>
<evidence type="ECO:0000256" key="3">
    <source>
        <dbReference type="SAM" id="Phobius"/>
    </source>
</evidence>
<dbReference type="InterPro" id="IPR013783">
    <property type="entry name" value="Ig-like_fold"/>
</dbReference>
<keyword evidence="3" id="KW-0812">Transmembrane</keyword>
<dbReference type="InterPro" id="IPR050488">
    <property type="entry name" value="Ig_Fc_receptor"/>
</dbReference>
<dbReference type="InterPro" id="IPR036179">
    <property type="entry name" value="Ig-like_dom_sf"/>
</dbReference>
<proteinExistence type="predicted"/>
<feature type="transmembrane region" description="Helical" evidence="3">
    <location>
        <begin position="214"/>
        <end position="234"/>
    </location>
</feature>
<dbReference type="Gene3D" id="2.60.40.10">
    <property type="entry name" value="Immunoglobulins"/>
    <property type="match status" value="2"/>
</dbReference>
<keyword evidence="3" id="KW-0472">Membrane</keyword>
<dbReference type="GeneTree" id="ENSGT01120000272178"/>
<feature type="domain" description="Ig-like" evidence="4">
    <location>
        <begin position="68"/>
        <end position="180"/>
    </location>
</feature>
<dbReference type="InterPro" id="IPR007110">
    <property type="entry name" value="Ig-like_dom"/>
</dbReference>
<evidence type="ECO:0000313" key="5">
    <source>
        <dbReference type="Ensembl" id="ENSATEP00000078416.1"/>
    </source>
</evidence>
<dbReference type="PANTHER" id="PTHR11481">
    <property type="entry name" value="IMMUNOGLOBULIN FC RECEPTOR"/>
    <property type="match status" value="1"/>
</dbReference>
<keyword evidence="1" id="KW-0732">Signal</keyword>
<accession>A0AAQ6ITM4</accession>
<reference evidence="5" key="2">
    <citation type="submission" date="2025-08" db="UniProtKB">
        <authorList>
            <consortium name="Ensembl"/>
        </authorList>
    </citation>
    <scope>IDENTIFICATION</scope>
</reference>
<dbReference type="GO" id="GO:0004888">
    <property type="term" value="F:transmembrane signaling receptor activity"/>
    <property type="evidence" value="ECO:0007669"/>
    <property type="project" value="TreeGrafter"/>
</dbReference>
<dbReference type="AlphaFoldDB" id="A0AAQ6ITM4"/>
<dbReference type="GO" id="GO:0007166">
    <property type="term" value="P:cell surface receptor signaling pathway"/>
    <property type="evidence" value="ECO:0007669"/>
    <property type="project" value="TreeGrafter"/>
</dbReference>
<keyword evidence="3" id="KW-1133">Transmembrane helix</keyword>
<dbReference type="GO" id="GO:0006955">
    <property type="term" value="P:immune response"/>
    <property type="evidence" value="ECO:0007669"/>
    <property type="project" value="TreeGrafter"/>
</dbReference>
<dbReference type="GO" id="GO:0009897">
    <property type="term" value="C:external side of plasma membrane"/>
    <property type="evidence" value="ECO:0007669"/>
    <property type="project" value="TreeGrafter"/>
</dbReference>
<keyword evidence="2" id="KW-1015">Disulfide bond</keyword>
<organism evidence="5 6">
    <name type="scientific">Anabas testudineus</name>
    <name type="common">Climbing perch</name>
    <name type="synonym">Anthias testudineus</name>
    <dbReference type="NCBI Taxonomy" id="64144"/>
    <lineage>
        <taxon>Eukaryota</taxon>
        <taxon>Metazoa</taxon>
        <taxon>Chordata</taxon>
        <taxon>Craniata</taxon>
        <taxon>Vertebrata</taxon>
        <taxon>Euteleostomi</taxon>
        <taxon>Actinopterygii</taxon>
        <taxon>Neopterygii</taxon>
        <taxon>Teleostei</taxon>
        <taxon>Neoteleostei</taxon>
        <taxon>Acanthomorphata</taxon>
        <taxon>Anabantaria</taxon>
        <taxon>Anabantiformes</taxon>
        <taxon>Anabantoidei</taxon>
        <taxon>Anabantidae</taxon>
        <taxon>Anabas</taxon>
    </lineage>
</organism>
<evidence type="ECO:0000256" key="2">
    <source>
        <dbReference type="ARBA" id="ARBA00023157"/>
    </source>
</evidence>
<dbReference type="PROSITE" id="PS50835">
    <property type="entry name" value="IG_LIKE"/>
    <property type="match status" value="1"/>
</dbReference>
<evidence type="ECO:0000313" key="6">
    <source>
        <dbReference type="Proteomes" id="UP000265040"/>
    </source>
</evidence>
<dbReference type="SUPFAM" id="SSF48726">
    <property type="entry name" value="Immunoglobulin"/>
    <property type="match status" value="1"/>
</dbReference>
<dbReference type="Ensembl" id="ENSATET00000081268.1">
    <property type="protein sequence ID" value="ENSATEP00000078416.1"/>
    <property type="gene ID" value="ENSATEG00000033029.1"/>
</dbReference>
<sequence>MIVMLLCEHEQKVYAAYLQIDPNRAQFFKYESLTFYCEGVSHCDAVHASQGIIPSCNKTNKRTSTGSSCTITNVYPVDSGEFWFEVEGGNKSNIVNITVTEGSVILEIPALPVMEGEAVTLTYRNKTTSSQTSADFYYYGDFIGSSSTGNMNIHNVSKSDEGLYKCSISGAGESAESRLIVRDGQTETVTSSFKDMSTTSSKETVASSSSSTPWIVVPVILLVLLVLVGLVYFFKGFSGKENKDSDNVEPASTSTTTYALVTKDRKMEVSESVESTSSSTTDYAVVRKNRKNKDKDASLCSFNMLGIDDTPFD</sequence>
<name>A0AAQ6ITM4_ANATE</name>
<protein>
    <recommendedName>
        <fullName evidence="4">Ig-like domain-containing protein</fullName>
    </recommendedName>
</protein>
<evidence type="ECO:0000256" key="1">
    <source>
        <dbReference type="ARBA" id="ARBA00022729"/>
    </source>
</evidence>
<dbReference type="InterPro" id="IPR003599">
    <property type="entry name" value="Ig_sub"/>
</dbReference>
<reference evidence="5" key="3">
    <citation type="submission" date="2025-09" db="UniProtKB">
        <authorList>
            <consortium name="Ensembl"/>
        </authorList>
    </citation>
    <scope>IDENTIFICATION</scope>
</reference>
<dbReference type="SMART" id="SM00409">
    <property type="entry name" value="IG"/>
    <property type="match status" value="2"/>
</dbReference>
<dbReference type="PANTHER" id="PTHR11481:SF64">
    <property type="entry name" value="FC RECEPTOR-LIKE PROTEIN 4"/>
    <property type="match status" value="1"/>
</dbReference>
<reference evidence="5 6" key="1">
    <citation type="submission" date="2021-04" db="EMBL/GenBank/DDBJ databases">
        <authorList>
            <consortium name="Wellcome Sanger Institute Data Sharing"/>
        </authorList>
    </citation>
    <scope>NUCLEOTIDE SEQUENCE [LARGE SCALE GENOMIC DNA]</scope>
</reference>
<keyword evidence="6" id="KW-1185">Reference proteome</keyword>